<dbReference type="GO" id="GO:0008933">
    <property type="term" value="F:peptidoglycan lytic transglycosylase activity"/>
    <property type="evidence" value="ECO:0007669"/>
    <property type="project" value="TreeGrafter"/>
</dbReference>
<dbReference type="PANTHER" id="PTHR30163">
    <property type="entry name" value="MEMBRANE-BOUND LYTIC MUREIN TRANSGLYCOSYLASE B"/>
    <property type="match status" value="1"/>
</dbReference>
<proteinExistence type="predicted"/>
<dbReference type="EMBL" id="FNIC01000003">
    <property type="protein sequence ID" value="SDN61034.1"/>
    <property type="molecule type" value="Genomic_DNA"/>
</dbReference>
<dbReference type="SUPFAM" id="SSF53955">
    <property type="entry name" value="Lysozyme-like"/>
    <property type="match status" value="1"/>
</dbReference>
<reference evidence="2 3" key="1">
    <citation type="submission" date="2016-10" db="EMBL/GenBank/DDBJ databases">
        <authorList>
            <person name="de Groot N.N."/>
        </authorList>
    </citation>
    <scope>NUCLEOTIDE SEQUENCE [LARGE SCALE GENOMIC DNA]</scope>
    <source>
        <strain evidence="2 3">CGMCC 1.11147</strain>
    </source>
</reference>
<dbReference type="STRING" id="1005944.SAMN05192576_2522"/>
<evidence type="ECO:0000259" key="1">
    <source>
        <dbReference type="Pfam" id="PF13406"/>
    </source>
</evidence>
<dbReference type="Gene3D" id="1.10.530.10">
    <property type="match status" value="1"/>
</dbReference>
<dbReference type="RefSeq" id="WP_091025120.1">
    <property type="nucleotide sequence ID" value="NZ_BKAE01000006.1"/>
</dbReference>
<dbReference type="InterPro" id="IPR023346">
    <property type="entry name" value="Lysozyme-like_dom_sf"/>
</dbReference>
<organism evidence="2 3">
    <name type="scientific">Nocardioides szechwanensis</name>
    <dbReference type="NCBI Taxonomy" id="1005944"/>
    <lineage>
        <taxon>Bacteria</taxon>
        <taxon>Bacillati</taxon>
        <taxon>Actinomycetota</taxon>
        <taxon>Actinomycetes</taxon>
        <taxon>Propionibacteriales</taxon>
        <taxon>Nocardioidaceae</taxon>
        <taxon>Nocardioides</taxon>
    </lineage>
</organism>
<dbReference type="AlphaFoldDB" id="A0A1H0CT39"/>
<evidence type="ECO:0000313" key="3">
    <source>
        <dbReference type="Proteomes" id="UP000199004"/>
    </source>
</evidence>
<accession>A0A1H0CT39</accession>
<keyword evidence="3" id="KW-1185">Reference proteome</keyword>
<dbReference type="Proteomes" id="UP000199004">
    <property type="component" value="Unassembled WGS sequence"/>
</dbReference>
<dbReference type="Pfam" id="PF13406">
    <property type="entry name" value="SLT_2"/>
    <property type="match status" value="1"/>
</dbReference>
<dbReference type="PANTHER" id="PTHR30163:SF8">
    <property type="entry name" value="LYTIC MUREIN TRANSGLYCOSYLASE"/>
    <property type="match status" value="1"/>
</dbReference>
<name>A0A1H0CT39_9ACTN</name>
<dbReference type="InterPro" id="IPR031304">
    <property type="entry name" value="SLT_2"/>
</dbReference>
<protein>
    <submittedName>
        <fullName evidence="2">Transglycosylase SLT domain-containing protein</fullName>
    </submittedName>
</protein>
<dbReference type="GO" id="GO:0009253">
    <property type="term" value="P:peptidoglycan catabolic process"/>
    <property type="evidence" value="ECO:0007669"/>
    <property type="project" value="TreeGrafter"/>
</dbReference>
<evidence type="ECO:0000313" key="2">
    <source>
        <dbReference type="EMBL" id="SDN61034.1"/>
    </source>
</evidence>
<feature type="domain" description="Transglycosylase SLT" evidence="1">
    <location>
        <begin position="162"/>
        <end position="209"/>
    </location>
</feature>
<sequence>MSRHPLRSALLFVVALAAMGGATFLFQQTLFGQPEVLDLTPTSAPPLAAAPATAAAPPASTVPVVDPAWVSATAARVGIPEAAVLAYARATVMSESDCGLGWTTLAGIGWVESQHGTIGGRTLRADGTSSSRILGPALDGVGPVAAIRASPESTVWHGDADWDHAVGQLQFIPSTWDDWSSDGDGDGVADPNDIDDAAYAAARYLCADGRDLTTGAGWAGGIYSYNHAQSYVDAVHAAATTYAERMG</sequence>
<dbReference type="InterPro" id="IPR043426">
    <property type="entry name" value="MltB-like"/>
</dbReference>
<gene>
    <name evidence="2" type="ORF">SAMN05192576_2522</name>
</gene>